<feature type="compositionally biased region" description="Polar residues" evidence="1">
    <location>
        <begin position="1"/>
        <end position="12"/>
    </location>
</feature>
<name>A0AAN7AHG3_9PEZI</name>
<sequence length="314" mass="34911">MGSSTTFTSNHPFLNKQIDRNPFRNKPVNNNPFFTTPFATDPAGQNPSFNTPSATNAVGQGSYYTVPSATNPACHSSFFSQPIQCNPLEVNRFNTNPFDTTHIDTDRFETKPLRSNNFLANLFNVNPLQLNPFAAKTFENKPSNAEPFETEPLDTKPFERKTSTGNLGNTDPHPNVPAFPLVANPDAQTLKAKEMGLAYGREQREKARTADAIAEAIRGQCNGKPLSASIWAPGNRRPAVSLSPFRLPILLRTNRCLRHCGLLAPAAPRSQSLWFLHPVRLISRTTRHSGLLEMGSVKTKSRRQTRKPRAFRLD</sequence>
<feature type="region of interest" description="Disordered" evidence="1">
    <location>
        <begin position="1"/>
        <end position="25"/>
    </location>
</feature>
<evidence type="ECO:0000313" key="3">
    <source>
        <dbReference type="Proteomes" id="UP001302126"/>
    </source>
</evidence>
<feature type="region of interest" description="Disordered" evidence="1">
    <location>
        <begin position="139"/>
        <end position="158"/>
    </location>
</feature>
<keyword evidence="3" id="KW-1185">Reference proteome</keyword>
<proteinExistence type="predicted"/>
<organism evidence="2 3">
    <name type="scientific">Podospora australis</name>
    <dbReference type="NCBI Taxonomy" id="1536484"/>
    <lineage>
        <taxon>Eukaryota</taxon>
        <taxon>Fungi</taxon>
        <taxon>Dikarya</taxon>
        <taxon>Ascomycota</taxon>
        <taxon>Pezizomycotina</taxon>
        <taxon>Sordariomycetes</taxon>
        <taxon>Sordariomycetidae</taxon>
        <taxon>Sordariales</taxon>
        <taxon>Podosporaceae</taxon>
        <taxon>Podospora</taxon>
    </lineage>
</organism>
<dbReference type="EMBL" id="MU864404">
    <property type="protein sequence ID" value="KAK4187388.1"/>
    <property type="molecule type" value="Genomic_DNA"/>
</dbReference>
<comment type="caution">
    <text evidence="2">The sequence shown here is derived from an EMBL/GenBank/DDBJ whole genome shotgun (WGS) entry which is preliminary data.</text>
</comment>
<reference evidence="2" key="2">
    <citation type="submission" date="2023-05" db="EMBL/GenBank/DDBJ databases">
        <authorList>
            <consortium name="Lawrence Berkeley National Laboratory"/>
            <person name="Steindorff A."/>
            <person name="Hensen N."/>
            <person name="Bonometti L."/>
            <person name="Westerberg I."/>
            <person name="Brannstrom I.O."/>
            <person name="Guillou S."/>
            <person name="Cros-Aarteil S."/>
            <person name="Calhoun S."/>
            <person name="Haridas S."/>
            <person name="Kuo A."/>
            <person name="Mondo S."/>
            <person name="Pangilinan J."/>
            <person name="Riley R."/>
            <person name="Labutti K."/>
            <person name="Andreopoulos B."/>
            <person name="Lipzen A."/>
            <person name="Chen C."/>
            <person name="Yanf M."/>
            <person name="Daum C."/>
            <person name="Ng V."/>
            <person name="Clum A."/>
            <person name="Ohm R."/>
            <person name="Martin F."/>
            <person name="Silar P."/>
            <person name="Natvig D."/>
            <person name="Lalanne C."/>
            <person name="Gautier V."/>
            <person name="Ament-Velasquez S.L."/>
            <person name="Kruys A."/>
            <person name="Hutchinson M.I."/>
            <person name="Powell A.J."/>
            <person name="Barry K."/>
            <person name="Miller A.N."/>
            <person name="Grigoriev I.V."/>
            <person name="Debuchy R."/>
            <person name="Gladieux P."/>
            <person name="Thoren M.H."/>
            <person name="Johannesson H."/>
        </authorList>
    </citation>
    <scope>NUCLEOTIDE SEQUENCE</scope>
    <source>
        <strain evidence="2">PSN309</strain>
    </source>
</reference>
<dbReference type="Proteomes" id="UP001302126">
    <property type="component" value="Unassembled WGS sequence"/>
</dbReference>
<accession>A0AAN7AHG3</accession>
<evidence type="ECO:0000313" key="2">
    <source>
        <dbReference type="EMBL" id="KAK4187388.1"/>
    </source>
</evidence>
<reference evidence="2" key="1">
    <citation type="journal article" date="2023" name="Mol. Phylogenet. Evol.">
        <title>Genome-scale phylogeny and comparative genomics of the fungal order Sordariales.</title>
        <authorList>
            <person name="Hensen N."/>
            <person name="Bonometti L."/>
            <person name="Westerberg I."/>
            <person name="Brannstrom I.O."/>
            <person name="Guillou S."/>
            <person name="Cros-Aarteil S."/>
            <person name="Calhoun S."/>
            <person name="Haridas S."/>
            <person name="Kuo A."/>
            <person name="Mondo S."/>
            <person name="Pangilinan J."/>
            <person name="Riley R."/>
            <person name="LaButti K."/>
            <person name="Andreopoulos B."/>
            <person name="Lipzen A."/>
            <person name="Chen C."/>
            <person name="Yan M."/>
            <person name="Daum C."/>
            <person name="Ng V."/>
            <person name="Clum A."/>
            <person name="Steindorff A."/>
            <person name="Ohm R.A."/>
            <person name="Martin F."/>
            <person name="Silar P."/>
            <person name="Natvig D.O."/>
            <person name="Lalanne C."/>
            <person name="Gautier V."/>
            <person name="Ament-Velasquez S.L."/>
            <person name="Kruys A."/>
            <person name="Hutchinson M.I."/>
            <person name="Powell A.J."/>
            <person name="Barry K."/>
            <person name="Miller A.N."/>
            <person name="Grigoriev I.V."/>
            <person name="Debuchy R."/>
            <person name="Gladieux P."/>
            <person name="Hiltunen Thoren M."/>
            <person name="Johannesson H."/>
        </authorList>
    </citation>
    <scope>NUCLEOTIDE SEQUENCE</scope>
    <source>
        <strain evidence="2">PSN309</strain>
    </source>
</reference>
<protein>
    <submittedName>
        <fullName evidence="2">Uncharacterized protein</fullName>
    </submittedName>
</protein>
<evidence type="ECO:0000256" key="1">
    <source>
        <dbReference type="SAM" id="MobiDB-lite"/>
    </source>
</evidence>
<gene>
    <name evidence="2" type="ORF">QBC35DRAFT_452399</name>
</gene>
<dbReference type="AlphaFoldDB" id="A0AAN7AHG3"/>